<keyword evidence="1" id="KW-0812">Transmembrane</keyword>
<keyword evidence="1" id="KW-0472">Membrane</keyword>
<evidence type="ECO:0000313" key="3">
    <source>
        <dbReference type="Proteomes" id="UP001589716"/>
    </source>
</evidence>
<dbReference type="EMBL" id="JBHMCT010000009">
    <property type="protein sequence ID" value="MFB9555585.1"/>
    <property type="molecule type" value="Genomic_DNA"/>
</dbReference>
<gene>
    <name evidence="2" type="ORF">ACFFTP_15500</name>
</gene>
<dbReference type="Proteomes" id="UP001589716">
    <property type="component" value="Unassembled WGS sequence"/>
</dbReference>
<name>A0ABV5QQ01_9ACTN</name>
<evidence type="ECO:0000313" key="2">
    <source>
        <dbReference type="EMBL" id="MFB9555585.1"/>
    </source>
</evidence>
<keyword evidence="1" id="KW-1133">Transmembrane helix</keyword>
<feature type="transmembrane region" description="Helical" evidence="1">
    <location>
        <begin position="7"/>
        <end position="30"/>
    </location>
</feature>
<evidence type="ECO:0000256" key="1">
    <source>
        <dbReference type="SAM" id="Phobius"/>
    </source>
</evidence>
<sequence length="110" mass="11552">MKDGIGFLAVLGGFTTALVVWGIGATPALTGGFEGEGRDFSLVWIELPLMLLGIPALALGAWALLRRRSSALLALAVVVTLVMAGWASEAWLRTRVPDVRYEEGAAGRAA</sequence>
<protein>
    <recommendedName>
        <fullName evidence="4">ABC transporter permease</fullName>
    </recommendedName>
</protein>
<feature type="transmembrane region" description="Helical" evidence="1">
    <location>
        <begin position="72"/>
        <end position="92"/>
    </location>
</feature>
<keyword evidence="3" id="KW-1185">Reference proteome</keyword>
<dbReference type="RefSeq" id="WP_345485861.1">
    <property type="nucleotide sequence ID" value="NZ_BAAAWU010000001.1"/>
</dbReference>
<comment type="caution">
    <text evidence="2">The sequence shown here is derived from an EMBL/GenBank/DDBJ whole genome shotgun (WGS) entry which is preliminary data.</text>
</comment>
<accession>A0ABV5QQ01</accession>
<feature type="transmembrane region" description="Helical" evidence="1">
    <location>
        <begin position="42"/>
        <end position="65"/>
    </location>
</feature>
<evidence type="ECO:0008006" key="4">
    <source>
        <dbReference type="Google" id="ProtNLM"/>
    </source>
</evidence>
<organism evidence="2 3">
    <name type="scientific">Streptomyces roseoviridis</name>
    <dbReference type="NCBI Taxonomy" id="67361"/>
    <lineage>
        <taxon>Bacteria</taxon>
        <taxon>Bacillati</taxon>
        <taxon>Actinomycetota</taxon>
        <taxon>Actinomycetes</taxon>
        <taxon>Kitasatosporales</taxon>
        <taxon>Streptomycetaceae</taxon>
        <taxon>Streptomyces</taxon>
    </lineage>
</organism>
<reference evidence="2 3" key="1">
    <citation type="submission" date="2024-09" db="EMBL/GenBank/DDBJ databases">
        <authorList>
            <person name="Sun Q."/>
            <person name="Mori K."/>
        </authorList>
    </citation>
    <scope>NUCLEOTIDE SEQUENCE [LARGE SCALE GENOMIC DNA]</scope>
    <source>
        <strain evidence="2 3">JCM 4414</strain>
    </source>
</reference>
<proteinExistence type="predicted"/>